<keyword evidence="2" id="KW-1185">Reference proteome</keyword>
<reference evidence="1 2" key="1">
    <citation type="journal article" date="2012" name="J. Am. Chem. Soc.">
        <title>Bacterial biosynthesis and maturation of the didemnin anti-cancer agents.</title>
        <authorList>
            <person name="Xu Y."/>
            <person name="Kersten R.D."/>
            <person name="Nam S.J."/>
            <person name="Lu L."/>
            <person name="Al-Suwailem A.M."/>
            <person name="Zheng H."/>
            <person name="Fenical W."/>
            <person name="Dorrestein P.C."/>
            <person name="Moore B.S."/>
            <person name="Qian P.Y."/>
        </authorList>
    </citation>
    <scope>NUCLEOTIDE SEQUENCE [LARGE SCALE GENOMIC DNA]</scope>
    <source>
        <strain evidence="1 2">KA081020-065</strain>
    </source>
</reference>
<evidence type="ECO:0000313" key="2">
    <source>
        <dbReference type="Proteomes" id="UP000005258"/>
    </source>
</evidence>
<evidence type="ECO:0000313" key="1">
    <source>
        <dbReference type="EMBL" id="AFK54739.1"/>
    </source>
</evidence>
<proteinExistence type="predicted"/>
<dbReference type="HOGENOM" id="CLU_3190164_0_0_5"/>
<dbReference type="STRING" id="1110502.TMO_2901"/>
<protein>
    <submittedName>
        <fullName evidence="1">Uncharacterized protein</fullName>
    </submittedName>
</protein>
<name>I3TPQ1_TISMK</name>
<accession>I3TPQ1</accession>
<gene>
    <name evidence="1" type="ordered locus">TMO_2901</name>
</gene>
<dbReference type="Proteomes" id="UP000005258">
    <property type="component" value="Chromosome"/>
</dbReference>
<sequence length="46" mass="4899">MTPVTAMRCPKVTPPEFLDPIIQKCLEAPAGSAILCGNQFVVALVQ</sequence>
<dbReference type="KEGG" id="tmo:TMO_2901"/>
<dbReference type="EMBL" id="CP003236">
    <property type="protein sequence ID" value="AFK54739.1"/>
    <property type="molecule type" value="Genomic_DNA"/>
</dbReference>
<dbReference type="AlphaFoldDB" id="I3TPQ1"/>
<organism evidence="1 2">
    <name type="scientific">Tistrella mobilis (strain KA081020-065)</name>
    <dbReference type="NCBI Taxonomy" id="1110502"/>
    <lineage>
        <taxon>Bacteria</taxon>
        <taxon>Pseudomonadati</taxon>
        <taxon>Pseudomonadota</taxon>
        <taxon>Alphaproteobacteria</taxon>
        <taxon>Geminicoccales</taxon>
        <taxon>Geminicoccaceae</taxon>
        <taxon>Tistrella</taxon>
    </lineage>
</organism>